<dbReference type="PANTHER" id="PTHR35179:SF2">
    <property type="entry name" value="START DOMAIN-CONTAINING PROTEIN"/>
    <property type="match status" value="1"/>
</dbReference>
<sequence length="345" mass="38586">MSAQRGNVIQSIQSSTLSGDGSIDTHKQELVAVASYNWLDRSNPTIVVPGSPALWTPKPPGTRLNPDAGLVYIDQNAFRNPDCPLEPLFRAVYANDPLFNASEIDLVTDRNNLRKLLQFVTGTPNDFRIEVERINGTTLFTRCEEKSSDFIRTGEFRGFGHQFEENYTKQPASTEGSTGHHRIIRYKFGGLKCLVRLVSGLALQEAATSAIHTIKRGNMASQESLAEIKTRAAHRQLDMSDVLPQLWFSHTPWLIVGYHKGGRFNDVNKLEMDRELESWERRNVRSLEKLAQLLKIIVDAAKDASGGKCSVVCQGTRLNILKSSAEKYKLPSDLREKLEASTAEE</sequence>
<dbReference type="InParanoid" id="A0A5J5F4I1"/>
<gene>
    <name evidence="1" type="ORF">FN846DRAFT_917119</name>
</gene>
<reference evidence="1 2" key="1">
    <citation type="submission" date="2019-09" db="EMBL/GenBank/DDBJ databases">
        <title>Draft genome of the ectomycorrhizal ascomycete Sphaerosporella brunnea.</title>
        <authorList>
            <consortium name="DOE Joint Genome Institute"/>
            <person name="Benucci G.M."/>
            <person name="Marozzi G."/>
            <person name="Antonielli L."/>
            <person name="Sanchez S."/>
            <person name="Marco P."/>
            <person name="Wang X."/>
            <person name="Falini L.B."/>
            <person name="Barry K."/>
            <person name="Haridas S."/>
            <person name="Lipzen A."/>
            <person name="Labutti K."/>
            <person name="Grigoriev I.V."/>
            <person name="Murat C."/>
            <person name="Martin F."/>
            <person name="Albertini E."/>
            <person name="Donnini D."/>
            <person name="Bonito G."/>
        </authorList>
    </citation>
    <scope>NUCLEOTIDE SEQUENCE [LARGE SCALE GENOMIC DNA]</scope>
    <source>
        <strain evidence="1 2">Sb_GMNB300</strain>
    </source>
</reference>
<evidence type="ECO:0000313" key="2">
    <source>
        <dbReference type="Proteomes" id="UP000326924"/>
    </source>
</evidence>
<keyword evidence="2" id="KW-1185">Reference proteome</keyword>
<organism evidence="1 2">
    <name type="scientific">Sphaerosporella brunnea</name>
    <dbReference type="NCBI Taxonomy" id="1250544"/>
    <lineage>
        <taxon>Eukaryota</taxon>
        <taxon>Fungi</taxon>
        <taxon>Dikarya</taxon>
        <taxon>Ascomycota</taxon>
        <taxon>Pezizomycotina</taxon>
        <taxon>Pezizomycetes</taxon>
        <taxon>Pezizales</taxon>
        <taxon>Pyronemataceae</taxon>
        <taxon>Sphaerosporella</taxon>
    </lineage>
</organism>
<comment type="caution">
    <text evidence="1">The sequence shown here is derived from an EMBL/GenBank/DDBJ whole genome shotgun (WGS) entry which is preliminary data.</text>
</comment>
<dbReference type="AlphaFoldDB" id="A0A5J5F4I1"/>
<name>A0A5J5F4I1_9PEZI</name>
<protein>
    <submittedName>
        <fullName evidence="1">Geranylgeranyl pyrophosphate synthetase</fullName>
    </submittedName>
</protein>
<dbReference type="EMBL" id="VXIS01000036">
    <property type="protein sequence ID" value="KAA8911385.1"/>
    <property type="molecule type" value="Genomic_DNA"/>
</dbReference>
<dbReference type="PANTHER" id="PTHR35179">
    <property type="entry name" value="PROTEIN CBG02620"/>
    <property type="match status" value="1"/>
</dbReference>
<evidence type="ECO:0000313" key="1">
    <source>
        <dbReference type="EMBL" id="KAA8911385.1"/>
    </source>
</evidence>
<accession>A0A5J5F4I1</accession>
<proteinExistence type="predicted"/>
<dbReference type="Proteomes" id="UP000326924">
    <property type="component" value="Unassembled WGS sequence"/>
</dbReference>
<dbReference type="OrthoDB" id="5393654at2759"/>